<name>R7V8V4_CAPTE</name>
<reference evidence="1 3" key="2">
    <citation type="journal article" date="2013" name="Nature">
        <title>Insights into bilaterian evolution from three spiralian genomes.</title>
        <authorList>
            <person name="Simakov O."/>
            <person name="Marletaz F."/>
            <person name="Cho S.J."/>
            <person name="Edsinger-Gonzales E."/>
            <person name="Havlak P."/>
            <person name="Hellsten U."/>
            <person name="Kuo D.H."/>
            <person name="Larsson T."/>
            <person name="Lv J."/>
            <person name="Arendt D."/>
            <person name="Savage R."/>
            <person name="Osoegawa K."/>
            <person name="de Jong P."/>
            <person name="Grimwood J."/>
            <person name="Chapman J.A."/>
            <person name="Shapiro H."/>
            <person name="Aerts A."/>
            <person name="Otillar R.P."/>
            <person name="Terry A.Y."/>
            <person name="Boore J.L."/>
            <person name="Grigoriev I.V."/>
            <person name="Lindberg D.R."/>
            <person name="Seaver E.C."/>
            <person name="Weisblat D.A."/>
            <person name="Putnam N.H."/>
            <person name="Rokhsar D.S."/>
        </authorList>
    </citation>
    <scope>NUCLEOTIDE SEQUENCE</scope>
    <source>
        <strain evidence="1 3">I ESC-2004</strain>
    </source>
</reference>
<evidence type="ECO:0000313" key="3">
    <source>
        <dbReference type="Proteomes" id="UP000014760"/>
    </source>
</evidence>
<reference evidence="3" key="1">
    <citation type="submission" date="2012-12" db="EMBL/GenBank/DDBJ databases">
        <authorList>
            <person name="Hellsten U."/>
            <person name="Grimwood J."/>
            <person name="Chapman J.A."/>
            <person name="Shapiro H."/>
            <person name="Aerts A."/>
            <person name="Otillar R.P."/>
            <person name="Terry A.Y."/>
            <person name="Boore J.L."/>
            <person name="Simakov O."/>
            <person name="Marletaz F."/>
            <person name="Cho S.-J."/>
            <person name="Edsinger-Gonzales E."/>
            <person name="Havlak P."/>
            <person name="Kuo D.-H."/>
            <person name="Larsson T."/>
            <person name="Lv J."/>
            <person name="Arendt D."/>
            <person name="Savage R."/>
            <person name="Osoegawa K."/>
            <person name="de Jong P."/>
            <person name="Lindberg D.R."/>
            <person name="Seaver E.C."/>
            <person name="Weisblat D.A."/>
            <person name="Putnam N.H."/>
            <person name="Grigoriev I.V."/>
            <person name="Rokhsar D.S."/>
        </authorList>
    </citation>
    <scope>NUCLEOTIDE SEQUENCE</scope>
    <source>
        <strain evidence="3">I ESC-2004</strain>
    </source>
</reference>
<organism evidence="1">
    <name type="scientific">Capitella teleta</name>
    <name type="common">Polychaete worm</name>
    <dbReference type="NCBI Taxonomy" id="283909"/>
    <lineage>
        <taxon>Eukaryota</taxon>
        <taxon>Metazoa</taxon>
        <taxon>Spiralia</taxon>
        <taxon>Lophotrochozoa</taxon>
        <taxon>Annelida</taxon>
        <taxon>Polychaeta</taxon>
        <taxon>Sedentaria</taxon>
        <taxon>Scolecida</taxon>
        <taxon>Capitellidae</taxon>
        <taxon>Capitella</taxon>
    </lineage>
</organism>
<proteinExistence type="predicted"/>
<dbReference type="Proteomes" id="UP000014760">
    <property type="component" value="Unassembled WGS sequence"/>
</dbReference>
<feature type="non-terminal residue" evidence="1">
    <location>
        <position position="1"/>
    </location>
</feature>
<evidence type="ECO:0000313" key="1">
    <source>
        <dbReference type="EMBL" id="ELU15268.1"/>
    </source>
</evidence>
<dbReference type="EnsemblMetazoa" id="CapteT88365">
    <property type="protein sequence ID" value="CapteP88365"/>
    <property type="gene ID" value="CapteG88365"/>
</dbReference>
<reference evidence="2" key="3">
    <citation type="submission" date="2015-06" db="UniProtKB">
        <authorList>
            <consortium name="EnsemblMetazoa"/>
        </authorList>
    </citation>
    <scope>IDENTIFICATION</scope>
</reference>
<dbReference type="EMBL" id="KB293874">
    <property type="protein sequence ID" value="ELU15268.1"/>
    <property type="molecule type" value="Genomic_DNA"/>
</dbReference>
<dbReference type="EMBL" id="AMQN01018086">
    <property type="status" value="NOT_ANNOTATED_CDS"/>
    <property type="molecule type" value="Genomic_DNA"/>
</dbReference>
<dbReference type="AlphaFoldDB" id="R7V8V4"/>
<sequence length="66" mass="8013">KSPWYTDELRLLKQELRLCEQRWMKTGLQVHQEALVKKRRILNAMLKKTKSQYYNDLIGEHSQDPK</sequence>
<protein>
    <submittedName>
        <fullName evidence="1 2">Uncharacterized protein</fullName>
    </submittedName>
</protein>
<gene>
    <name evidence="1" type="ORF">CAPTEDRAFT_88365</name>
</gene>
<keyword evidence="3" id="KW-1185">Reference proteome</keyword>
<dbReference type="HOGENOM" id="CLU_188066_0_0_1"/>
<evidence type="ECO:0000313" key="2">
    <source>
        <dbReference type="EnsemblMetazoa" id="CapteP88365"/>
    </source>
</evidence>
<feature type="non-terminal residue" evidence="1">
    <location>
        <position position="66"/>
    </location>
</feature>
<accession>R7V8V4</accession>